<keyword evidence="3" id="KW-1185">Reference proteome</keyword>
<evidence type="ECO:0000313" key="3">
    <source>
        <dbReference type="Proteomes" id="UP000266841"/>
    </source>
</evidence>
<feature type="compositionally biased region" description="Basic and acidic residues" evidence="1">
    <location>
        <begin position="101"/>
        <end position="116"/>
    </location>
</feature>
<dbReference type="Proteomes" id="UP000266841">
    <property type="component" value="Unassembled WGS sequence"/>
</dbReference>
<name>K0R515_THAOC</name>
<dbReference type="AlphaFoldDB" id="K0R515"/>
<reference evidence="2 3" key="1">
    <citation type="journal article" date="2012" name="Genome Biol.">
        <title>Genome and low-iron response of an oceanic diatom adapted to chronic iron limitation.</title>
        <authorList>
            <person name="Lommer M."/>
            <person name="Specht M."/>
            <person name="Roy A.S."/>
            <person name="Kraemer L."/>
            <person name="Andreson R."/>
            <person name="Gutowska M.A."/>
            <person name="Wolf J."/>
            <person name="Bergner S.V."/>
            <person name="Schilhabel M.B."/>
            <person name="Klostermeier U.C."/>
            <person name="Beiko R.G."/>
            <person name="Rosenstiel P."/>
            <person name="Hippler M."/>
            <person name="Laroche J."/>
        </authorList>
    </citation>
    <scope>NUCLEOTIDE SEQUENCE [LARGE SCALE GENOMIC DNA]</scope>
    <source>
        <strain evidence="2 3">CCMP1005</strain>
    </source>
</reference>
<proteinExistence type="predicted"/>
<sequence length="116" mass="12752">MTGGKRETLTGTPPGVVPPCVASVEWRRLDLGLWSSGLWSSHAWSLVESKRIDDPLRRRSGPSTLQSGRYVDTPVVWRLSSRSALGSSGRVDARRSAGRLEAVDDPVKSKRVDERP</sequence>
<feature type="region of interest" description="Disordered" evidence="1">
    <location>
        <begin position="84"/>
        <end position="116"/>
    </location>
</feature>
<protein>
    <submittedName>
        <fullName evidence="2">Uncharacterized protein</fullName>
    </submittedName>
</protein>
<accession>K0R515</accession>
<dbReference type="EMBL" id="AGNL01046672">
    <property type="protein sequence ID" value="EJK47735.1"/>
    <property type="molecule type" value="Genomic_DNA"/>
</dbReference>
<gene>
    <name evidence="2" type="ORF">THAOC_33526</name>
</gene>
<evidence type="ECO:0000256" key="1">
    <source>
        <dbReference type="SAM" id="MobiDB-lite"/>
    </source>
</evidence>
<evidence type="ECO:0000313" key="2">
    <source>
        <dbReference type="EMBL" id="EJK47735.1"/>
    </source>
</evidence>
<comment type="caution">
    <text evidence="2">The sequence shown here is derived from an EMBL/GenBank/DDBJ whole genome shotgun (WGS) entry which is preliminary data.</text>
</comment>
<organism evidence="2 3">
    <name type="scientific">Thalassiosira oceanica</name>
    <name type="common">Marine diatom</name>
    <dbReference type="NCBI Taxonomy" id="159749"/>
    <lineage>
        <taxon>Eukaryota</taxon>
        <taxon>Sar</taxon>
        <taxon>Stramenopiles</taxon>
        <taxon>Ochrophyta</taxon>
        <taxon>Bacillariophyta</taxon>
        <taxon>Coscinodiscophyceae</taxon>
        <taxon>Thalassiosirophycidae</taxon>
        <taxon>Thalassiosirales</taxon>
        <taxon>Thalassiosiraceae</taxon>
        <taxon>Thalassiosira</taxon>
    </lineage>
</organism>